<accession>A0AAV4XV79</accession>
<protein>
    <submittedName>
        <fullName evidence="1">Uncharacterized protein</fullName>
    </submittedName>
</protein>
<keyword evidence="2" id="KW-1185">Reference proteome</keyword>
<organism evidence="1 2">
    <name type="scientific">Caerostris extrusa</name>
    <name type="common">Bark spider</name>
    <name type="synonym">Caerostris bankana</name>
    <dbReference type="NCBI Taxonomy" id="172846"/>
    <lineage>
        <taxon>Eukaryota</taxon>
        <taxon>Metazoa</taxon>
        <taxon>Ecdysozoa</taxon>
        <taxon>Arthropoda</taxon>
        <taxon>Chelicerata</taxon>
        <taxon>Arachnida</taxon>
        <taxon>Araneae</taxon>
        <taxon>Araneomorphae</taxon>
        <taxon>Entelegynae</taxon>
        <taxon>Araneoidea</taxon>
        <taxon>Araneidae</taxon>
        <taxon>Caerostris</taxon>
    </lineage>
</organism>
<dbReference type="Proteomes" id="UP001054945">
    <property type="component" value="Unassembled WGS sequence"/>
</dbReference>
<comment type="caution">
    <text evidence="1">The sequence shown here is derived from an EMBL/GenBank/DDBJ whole genome shotgun (WGS) entry which is preliminary data.</text>
</comment>
<dbReference type="EMBL" id="BPLR01018379">
    <property type="protein sequence ID" value="GIY99070.1"/>
    <property type="molecule type" value="Genomic_DNA"/>
</dbReference>
<reference evidence="1 2" key="1">
    <citation type="submission" date="2021-06" db="EMBL/GenBank/DDBJ databases">
        <title>Caerostris extrusa draft genome.</title>
        <authorList>
            <person name="Kono N."/>
            <person name="Arakawa K."/>
        </authorList>
    </citation>
    <scope>NUCLEOTIDE SEQUENCE [LARGE SCALE GENOMIC DNA]</scope>
</reference>
<gene>
    <name evidence="1" type="ORF">CEXT_371741</name>
</gene>
<evidence type="ECO:0000313" key="2">
    <source>
        <dbReference type="Proteomes" id="UP001054945"/>
    </source>
</evidence>
<proteinExistence type="predicted"/>
<sequence length="56" mass="6031">YETILWVGEIQRSPGRGRFLDTPALYCKKAGGIPVTVTDVPELCIVVGKVPVTSTV</sequence>
<feature type="non-terminal residue" evidence="1">
    <location>
        <position position="1"/>
    </location>
</feature>
<dbReference type="AlphaFoldDB" id="A0AAV4XV79"/>
<name>A0AAV4XV79_CAEEX</name>
<evidence type="ECO:0000313" key="1">
    <source>
        <dbReference type="EMBL" id="GIY99070.1"/>
    </source>
</evidence>